<feature type="domain" description="Glycosyl transferase family 1" evidence="1">
    <location>
        <begin position="229"/>
        <end position="393"/>
    </location>
</feature>
<protein>
    <submittedName>
        <fullName evidence="3">Glycosyl transferase group 1</fullName>
    </submittedName>
</protein>
<dbReference type="SUPFAM" id="SSF53756">
    <property type="entry name" value="UDP-Glycosyltransferase/glycogen phosphorylase"/>
    <property type="match status" value="1"/>
</dbReference>
<dbReference type="CAZy" id="GT4">
    <property type="family name" value="Glycosyltransferase Family 4"/>
</dbReference>
<reference evidence="3 4" key="1">
    <citation type="journal article" date="2011" name="Stand. Genomic Sci.">
        <title>Complete genome sequence of the filamentous gliding predatory bacterium Herpetosiphon aurantiacus type strain (114-95(T)).</title>
        <authorList>
            <person name="Kiss H."/>
            <person name="Nett M."/>
            <person name="Domin N."/>
            <person name="Martin K."/>
            <person name="Maresca J.A."/>
            <person name="Copeland A."/>
            <person name="Lapidus A."/>
            <person name="Lucas S."/>
            <person name="Berry K.W."/>
            <person name="Glavina Del Rio T."/>
            <person name="Dalin E."/>
            <person name="Tice H."/>
            <person name="Pitluck S."/>
            <person name="Richardson P."/>
            <person name="Bruce D."/>
            <person name="Goodwin L."/>
            <person name="Han C."/>
            <person name="Detter J.C."/>
            <person name="Schmutz J."/>
            <person name="Brettin T."/>
            <person name="Land M."/>
            <person name="Hauser L."/>
            <person name="Kyrpides N.C."/>
            <person name="Ivanova N."/>
            <person name="Goker M."/>
            <person name="Woyke T."/>
            <person name="Klenk H.P."/>
            <person name="Bryant D.A."/>
        </authorList>
    </citation>
    <scope>NUCLEOTIDE SEQUENCE [LARGE SCALE GENOMIC DNA]</scope>
    <source>
        <strain evidence="4">ATCC 23779 / DSM 785 / 114-95</strain>
    </source>
</reference>
<dbReference type="eggNOG" id="COG0438">
    <property type="taxonomic scope" value="Bacteria"/>
</dbReference>
<dbReference type="CDD" id="cd03801">
    <property type="entry name" value="GT4_PimA-like"/>
    <property type="match status" value="1"/>
</dbReference>
<dbReference type="Pfam" id="PF13579">
    <property type="entry name" value="Glyco_trans_4_4"/>
    <property type="match status" value="1"/>
</dbReference>
<dbReference type="Proteomes" id="UP000000787">
    <property type="component" value="Chromosome"/>
</dbReference>
<dbReference type="PANTHER" id="PTHR45947:SF3">
    <property type="entry name" value="SULFOQUINOVOSYL TRANSFERASE SQD2"/>
    <property type="match status" value="1"/>
</dbReference>
<dbReference type="HOGENOM" id="CLU_009583_2_1_0"/>
<dbReference type="InterPro" id="IPR028098">
    <property type="entry name" value="Glyco_trans_4-like_N"/>
</dbReference>
<proteinExistence type="predicted"/>
<accession>A9B3M3</accession>
<dbReference type="PANTHER" id="PTHR45947">
    <property type="entry name" value="SULFOQUINOVOSYL TRANSFERASE SQD2"/>
    <property type="match status" value="1"/>
</dbReference>
<evidence type="ECO:0000313" key="4">
    <source>
        <dbReference type="Proteomes" id="UP000000787"/>
    </source>
</evidence>
<dbReference type="GO" id="GO:0016758">
    <property type="term" value="F:hexosyltransferase activity"/>
    <property type="evidence" value="ECO:0007669"/>
    <property type="project" value="TreeGrafter"/>
</dbReference>
<dbReference type="AlphaFoldDB" id="A9B3M3"/>
<dbReference type="STRING" id="316274.Haur_2957"/>
<dbReference type="InterPro" id="IPR050194">
    <property type="entry name" value="Glycosyltransferase_grp1"/>
</dbReference>
<dbReference type="KEGG" id="hau:Haur_2957"/>
<dbReference type="BioCyc" id="HAUR316274:GHYA-2989-MONOMER"/>
<evidence type="ECO:0000313" key="3">
    <source>
        <dbReference type="EMBL" id="ABX05595.1"/>
    </source>
</evidence>
<dbReference type="Pfam" id="PF00534">
    <property type="entry name" value="Glycos_transf_1"/>
    <property type="match status" value="1"/>
</dbReference>
<gene>
    <name evidence="3" type="ordered locus">Haur_2957</name>
</gene>
<keyword evidence="4" id="KW-1185">Reference proteome</keyword>
<sequence length="435" mass="48823">MRILHVIQRYYPYIGGSEQVCQVIAERLAAEGHMVDVWTSNAWDLDHFWASGRRTIDQPTEQHNGVTIRRFPVVRAPGPALVYPILRRAMLEFGRLPATGSLLMALSQITPRMPTFNRALSQEVGKFDLIHAANITLDFMLIPALKYAKQAKIPFVLSPYVHLGVPGDRSLVRYYTMPHHIKLMQQADRVIVQTPLEADYLADCGISRSTLRCIGVGVEPHELAGGDAERFRQETGIQQPFVLYIGTLAKEKGAFDLIRAMEQLWASGRSEHLVMVGTPMAHFEQLWETLDPVSKQRIHVFARAPQARKRDALAAATLFAMPSRTDSFGIVYLEAWLYRLPVIGARAGGVPAVIRENETGLLVDYGNVAQLIAALTKLLTNPDLAQQLGQQGYMRTLAELTWERKYAQIRAVYAELVETGDRLSRAGDRESEIRL</sequence>
<keyword evidence="3" id="KW-0808">Transferase</keyword>
<feature type="domain" description="Glycosyltransferase subfamily 4-like N-terminal" evidence="2">
    <location>
        <begin position="15"/>
        <end position="216"/>
    </location>
</feature>
<dbReference type="InterPro" id="IPR001296">
    <property type="entry name" value="Glyco_trans_1"/>
</dbReference>
<evidence type="ECO:0000259" key="2">
    <source>
        <dbReference type="Pfam" id="PF13579"/>
    </source>
</evidence>
<organism evidence="3 4">
    <name type="scientific">Herpetosiphon aurantiacus (strain ATCC 23779 / DSM 785 / 114-95)</name>
    <dbReference type="NCBI Taxonomy" id="316274"/>
    <lineage>
        <taxon>Bacteria</taxon>
        <taxon>Bacillati</taxon>
        <taxon>Chloroflexota</taxon>
        <taxon>Chloroflexia</taxon>
        <taxon>Herpetosiphonales</taxon>
        <taxon>Herpetosiphonaceae</taxon>
        <taxon>Herpetosiphon</taxon>
    </lineage>
</organism>
<evidence type="ECO:0000259" key="1">
    <source>
        <dbReference type="Pfam" id="PF00534"/>
    </source>
</evidence>
<name>A9B3M3_HERA2</name>
<dbReference type="Gene3D" id="3.40.50.2000">
    <property type="entry name" value="Glycogen Phosphorylase B"/>
    <property type="match status" value="2"/>
</dbReference>
<dbReference type="InParanoid" id="A9B3M3"/>
<dbReference type="EMBL" id="CP000875">
    <property type="protein sequence ID" value="ABX05595.1"/>
    <property type="molecule type" value="Genomic_DNA"/>
</dbReference>